<evidence type="ECO:0000256" key="1">
    <source>
        <dbReference type="SAM" id="Coils"/>
    </source>
</evidence>
<accession>A0A9N9G803</accession>
<reference evidence="3" key="1">
    <citation type="submission" date="2021-06" db="EMBL/GenBank/DDBJ databases">
        <authorList>
            <person name="Kallberg Y."/>
            <person name="Tangrot J."/>
            <person name="Rosling A."/>
        </authorList>
    </citation>
    <scope>NUCLEOTIDE SEQUENCE</scope>
    <source>
        <strain evidence="3">AZ414A</strain>
    </source>
</reference>
<feature type="region of interest" description="Disordered" evidence="2">
    <location>
        <begin position="173"/>
        <end position="197"/>
    </location>
</feature>
<dbReference type="AlphaFoldDB" id="A0A9N9G803"/>
<dbReference type="OrthoDB" id="2439723at2759"/>
<feature type="compositionally biased region" description="Low complexity" evidence="2">
    <location>
        <begin position="180"/>
        <end position="197"/>
    </location>
</feature>
<dbReference type="EMBL" id="CAJVPK010001567">
    <property type="protein sequence ID" value="CAG8591367.1"/>
    <property type="molecule type" value="Genomic_DNA"/>
</dbReference>
<evidence type="ECO:0000313" key="3">
    <source>
        <dbReference type="EMBL" id="CAG8591367.1"/>
    </source>
</evidence>
<keyword evidence="4" id="KW-1185">Reference proteome</keyword>
<dbReference type="Proteomes" id="UP000789706">
    <property type="component" value="Unassembled WGS sequence"/>
</dbReference>
<feature type="region of interest" description="Disordered" evidence="2">
    <location>
        <begin position="112"/>
        <end position="141"/>
    </location>
</feature>
<gene>
    <name evidence="3" type="ORF">DEBURN_LOCUS9073</name>
</gene>
<proteinExistence type="predicted"/>
<sequence length="403" mass="46220">MSSELELLRQQVTNLKIENTKLKQIIEEIANLRIENTKLKQIIKQNRTTNIASQSPVSSVLSVTPQMPTLSINSHNNTDSVNLEQTQSTIIANAMELHSSHEVNSNVSERIVSRNEKSNTSNSDIHQESETSTSPIPAKTISSEEKEVVDFLDLKEKERISNLMRARNREKKLLQNNKISHNQDLSSDNNSSEQSNSSCIIKTVTVETEDSIVARNNELTSSEIKISYNQKVEQGLISKLLEFIAEGSHKVARSNDTMIPQNLYSISGKQIFNLFKKNMTYVGDLTIGTTPYLAHLFNKAEKTSRKEKIQWYYYSEEYEKKVKTISLENNISDQMARTQIYDEMSEKILTPEFLEWQAELIDVLMDKICSKLYKRYKNETGLDPWMDSKLSESFEKKTLFVLQ</sequence>
<organism evidence="3 4">
    <name type="scientific">Diversispora eburnea</name>
    <dbReference type="NCBI Taxonomy" id="1213867"/>
    <lineage>
        <taxon>Eukaryota</taxon>
        <taxon>Fungi</taxon>
        <taxon>Fungi incertae sedis</taxon>
        <taxon>Mucoromycota</taxon>
        <taxon>Glomeromycotina</taxon>
        <taxon>Glomeromycetes</taxon>
        <taxon>Diversisporales</taxon>
        <taxon>Diversisporaceae</taxon>
        <taxon>Diversispora</taxon>
    </lineage>
</organism>
<comment type="caution">
    <text evidence="3">The sequence shown here is derived from an EMBL/GenBank/DDBJ whole genome shotgun (WGS) entry which is preliminary data.</text>
</comment>
<feature type="non-terminal residue" evidence="3">
    <location>
        <position position="403"/>
    </location>
</feature>
<protein>
    <submittedName>
        <fullName evidence="3">5074_t:CDS:1</fullName>
    </submittedName>
</protein>
<feature type="coiled-coil region" evidence="1">
    <location>
        <begin position="5"/>
        <end position="42"/>
    </location>
</feature>
<name>A0A9N9G803_9GLOM</name>
<feature type="compositionally biased region" description="Polar residues" evidence="2">
    <location>
        <begin position="118"/>
        <end position="135"/>
    </location>
</feature>
<evidence type="ECO:0000313" key="4">
    <source>
        <dbReference type="Proteomes" id="UP000789706"/>
    </source>
</evidence>
<keyword evidence="1" id="KW-0175">Coiled coil</keyword>
<evidence type="ECO:0000256" key="2">
    <source>
        <dbReference type="SAM" id="MobiDB-lite"/>
    </source>
</evidence>